<dbReference type="InParanoid" id="F4WE99"/>
<gene>
    <name evidence="1" type="ORF">G5I_03931</name>
</gene>
<evidence type="ECO:0000313" key="1">
    <source>
        <dbReference type="EMBL" id="EGI67537.1"/>
    </source>
</evidence>
<dbReference type="Proteomes" id="UP000007755">
    <property type="component" value="Unassembled WGS sequence"/>
</dbReference>
<sequence>MTQRGYLDVLTNRWYFRFFLNCVKASSSADINPPSYEEFRQSIFEKKFGVTRENEDIFRTRLKREKIPSSPEGREFFFSVPRGYSKETTSVLLDFLNITMQTPQRVVDPRGHSILSLSDSRNESLLRNDPHEVSQ</sequence>
<organism evidence="2">
    <name type="scientific">Acromyrmex echinatior</name>
    <name type="common">Panamanian leafcutter ant</name>
    <name type="synonym">Acromyrmex octospinosus echinatior</name>
    <dbReference type="NCBI Taxonomy" id="103372"/>
    <lineage>
        <taxon>Eukaryota</taxon>
        <taxon>Metazoa</taxon>
        <taxon>Ecdysozoa</taxon>
        <taxon>Arthropoda</taxon>
        <taxon>Hexapoda</taxon>
        <taxon>Insecta</taxon>
        <taxon>Pterygota</taxon>
        <taxon>Neoptera</taxon>
        <taxon>Endopterygota</taxon>
        <taxon>Hymenoptera</taxon>
        <taxon>Apocrita</taxon>
        <taxon>Aculeata</taxon>
        <taxon>Formicoidea</taxon>
        <taxon>Formicidae</taxon>
        <taxon>Myrmicinae</taxon>
        <taxon>Acromyrmex</taxon>
    </lineage>
</organism>
<dbReference type="AlphaFoldDB" id="F4WE99"/>
<name>F4WE99_ACREC</name>
<dbReference type="EMBL" id="GL888102">
    <property type="protein sequence ID" value="EGI67537.1"/>
    <property type="molecule type" value="Genomic_DNA"/>
</dbReference>
<accession>F4WE99</accession>
<evidence type="ECO:0000313" key="2">
    <source>
        <dbReference type="Proteomes" id="UP000007755"/>
    </source>
</evidence>
<protein>
    <submittedName>
        <fullName evidence="1">Uncharacterized protein</fullName>
    </submittedName>
</protein>
<reference evidence="1" key="1">
    <citation type="submission" date="2011-02" db="EMBL/GenBank/DDBJ databases">
        <title>The genome of the leaf-cutting ant Acromyrmex echinatior suggests key adaptations to social evolution and fungus farming.</title>
        <authorList>
            <person name="Nygaard S."/>
            <person name="Zhang G."/>
        </authorList>
    </citation>
    <scope>NUCLEOTIDE SEQUENCE</scope>
</reference>
<keyword evidence="2" id="KW-1185">Reference proteome</keyword>
<proteinExistence type="predicted"/>